<dbReference type="EMBL" id="CACRXK020020082">
    <property type="protein sequence ID" value="CAB4034406.1"/>
    <property type="molecule type" value="Genomic_DNA"/>
</dbReference>
<dbReference type="Proteomes" id="UP001152795">
    <property type="component" value="Unassembled WGS sequence"/>
</dbReference>
<feature type="non-terminal residue" evidence="1">
    <location>
        <position position="1"/>
    </location>
</feature>
<dbReference type="GO" id="GO:0005768">
    <property type="term" value="C:endosome"/>
    <property type="evidence" value="ECO:0007669"/>
    <property type="project" value="TreeGrafter"/>
</dbReference>
<accession>A0A7D9JSD6</accession>
<dbReference type="OrthoDB" id="10266451at2759"/>
<dbReference type="AlphaFoldDB" id="A0A7D9JSD6"/>
<comment type="caution">
    <text evidence="1">The sequence shown here is derived from an EMBL/GenBank/DDBJ whole genome shotgun (WGS) entry which is preliminary data.</text>
</comment>
<name>A0A7D9JSD6_PARCT</name>
<reference evidence="1" key="1">
    <citation type="submission" date="2020-04" db="EMBL/GenBank/DDBJ databases">
        <authorList>
            <person name="Alioto T."/>
            <person name="Alioto T."/>
            <person name="Gomez Garrido J."/>
        </authorList>
    </citation>
    <scope>NUCLEOTIDE SEQUENCE</scope>
    <source>
        <strain evidence="1">A484AB</strain>
    </source>
</reference>
<proteinExistence type="predicted"/>
<dbReference type="PANTHER" id="PTHR23030">
    <property type="entry name" value="PCD6 INTERACTING PROTEIN-RELATED"/>
    <property type="match status" value="1"/>
</dbReference>
<keyword evidence="2" id="KW-1185">Reference proteome</keyword>
<dbReference type="InterPro" id="IPR004328">
    <property type="entry name" value="BRO1_dom"/>
</dbReference>
<dbReference type="Gene3D" id="1.25.40.280">
    <property type="entry name" value="alix/aip1 like domains"/>
    <property type="match status" value="1"/>
</dbReference>
<dbReference type="PROSITE" id="PS51180">
    <property type="entry name" value="BRO1"/>
    <property type="match status" value="1"/>
</dbReference>
<dbReference type="GO" id="GO:0032456">
    <property type="term" value="P:endocytic recycling"/>
    <property type="evidence" value="ECO:0007669"/>
    <property type="project" value="TreeGrafter"/>
</dbReference>
<gene>
    <name evidence="1" type="ORF">PACLA_8A089366</name>
</gene>
<evidence type="ECO:0000313" key="2">
    <source>
        <dbReference type="Proteomes" id="UP001152795"/>
    </source>
</evidence>
<dbReference type="GO" id="GO:0045022">
    <property type="term" value="P:early endosome to late endosome transport"/>
    <property type="evidence" value="ECO:0007669"/>
    <property type="project" value="TreeGrafter"/>
</dbReference>
<dbReference type="InterPro" id="IPR038499">
    <property type="entry name" value="BRO1_sf"/>
</dbReference>
<organism evidence="1 2">
    <name type="scientific">Paramuricea clavata</name>
    <name type="common">Red gorgonian</name>
    <name type="synonym">Violescent sea-whip</name>
    <dbReference type="NCBI Taxonomy" id="317549"/>
    <lineage>
        <taxon>Eukaryota</taxon>
        <taxon>Metazoa</taxon>
        <taxon>Cnidaria</taxon>
        <taxon>Anthozoa</taxon>
        <taxon>Octocorallia</taxon>
        <taxon>Malacalcyonacea</taxon>
        <taxon>Plexauridae</taxon>
        <taxon>Paramuricea</taxon>
    </lineage>
</organism>
<feature type="non-terminal residue" evidence="1">
    <location>
        <position position="77"/>
    </location>
</feature>
<dbReference type="PANTHER" id="PTHR23030:SF30">
    <property type="entry name" value="TYROSINE-PROTEIN PHOSPHATASE NON-RECEPTOR TYPE 23"/>
    <property type="match status" value="1"/>
</dbReference>
<protein>
    <submittedName>
        <fullName evidence="1">Tyrosine- phosphatase non-receptor type 23-like isoform X2</fullName>
    </submittedName>
</protein>
<dbReference type="Pfam" id="PF03097">
    <property type="entry name" value="BRO1"/>
    <property type="match status" value="1"/>
</dbReference>
<dbReference type="GO" id="GO:0043328">
    <property type="term" value="P:protein transport to vacuole involved in ubiquitin-dependent protein catabolic process via the multivesicular body sorting pathway"/>
    <property type="evidence" value="ECO:0007669"/>
    <property type="project" value="TreeGrafter"/>
</dbReference>
<sequence length="77" mass="8805">ENFSTDQYSDTSKDLLNLYINVMLGQAQECLLEKSMLDNRKNSLVARIAMQVQNYYTEAIACLTSSFGEILPPRMHK</sequence>
<evidence type="ECO:0000313" key="1">
    <source>
        <dbReference type="EMBL" id="CAB4034406.1"/>
    </source>
</evidence>